<accession>A0ABU0ACB2</accession>
<dbReference type="EMBL" id="JAUSUB010000002">
    <property type="protein sequence ID" value="MDQ0268877.1"/>
    <property type="molecule type" value="Genomic_DNA"/>
</dbReference>
<reference evidence="1 2" key="1">
    <citation type="submission" date="2023-07" db="EMBL/GenBank/DDBJ databases">
        <title>Genomic Encyclopedia of Type Strains, Phase IV (KMG-IV): sequencing the most valuable type-strain genomes for metagenomic binning, comparative biology and taxonomic classification.</title>
        <authorList>
            <person name="Goeker M."/>
        </authorList>
    </citation>
    <scope>NUCLEOTIDE SEQUENCE [LARGE SCALE GENOMIC DNA]</scope>
    <source>
        <strain evidence="1 2">DSM 23494</strain>
    </source>
</reference>
<dbReference type="RefSeq" id="WP_307471985.1">
    <property type="nucleotide sequence ID" value="NZ_JAUSUB010000002.1"/>
</dbReference>
<dbReference type="InterPro" id="IPR008767">
    <property type="entry name" value="Phage_SPP1_head-tail_adaptor"/>
</dbReference>
<evidence type="ECO:0000313" key="1">
    <source>
        <dbReference type="EMBL" id="MDQ0268877.1"/>
    </source>
</evidence>
<name>A0ABU0ACB2_9BACI</name>
<sequence length="113" mass="13216">MSNPAKYRQRITFQKKVSMKDEEGNNVTDWQDQFTVWASIKGLRGRDYLIAGADAVKISTRIYIRFRLGITHDMRILFRDKETKRYFDITNSNNVEEKNIEIEILANEVGLNG</sequence>
<comment type="caution">
    <text evidence="1">The sequence shown here is derived from an EMBL/GenBank/DDBJ whole genome shotgun (WGS) entry which is preliminary data.</text>
</comment>
<dbReference type="Gene3D" id="2.40.10.270">
    <property type="entry name" value="Bacteriophage SPP1 head-tail adaptor protein"/>
    <property type="match status" value="1"/>
</dbReference>
<dbReference type="NCBIfam" id="TIGR01563">
    <property type="entry name" value="gp16_SPP1"/>
    <property type="match status" value="1"/>
</dbReference>
<dbReference type="InterPro" id="IPR038666">
    <property type="entry name" value="SSP1_head-tail_sf"/>
</dbReference>
<gene>
    <name evidence="1" type="ORF">J2S17_000746</name>
</gene>
<dbReference type="Proteomes" id="UP001238088">
    <property type="component" value="Unassembled WGS sequence"/>
</dbReference>
<proteinExistence type="predicted"/>
<dbReference type="Pfam" id="PF05521">
    <property type="entry name" value="Phage_HCP"/>
    <property type="match status" value="1"/>
</dbReference>
<evidence type="ECO:0000313" key="2">
    <source>
        <dbReference type="Proteomes" id="UP001238088"/>
    </source>
</evidence>
<organism evidence="1 2">
    <name type="scientific">Cytobacillus purgationiresistens</name>
    <dbReference type="NCBI Taxonomy" id="863449"/>
    <lineage>
        <taxon>Bacteria</taxon>
        <taxon>Bacillati</taxon>
        <taxon>Bacillota</taxon>
        <taxon>Bacilli</taxon>
        <taxon>Bacillales</taxon>
        <taxon>Bacillaceae</taxon>
        <taxon>Cytobacillus</taxon>
    </lineage>
</organism>
<keyword evidence="2" id="KW-1185">Reference proteome</keyword>
<protein>
    <submittedName>
        <fullName evidence="1">SPP1 family predicted phage head-tail adaptor</fullName>
    </submittedName>
</protein>